<dbReference type="InterPro" id="IPR001851">
    <property type="entry name" value="ABC_transp_permease"/>
</dbReference>
<keyword evidence="5" id="KW-0029">Amino-acid transport</keyword>
<name>A0A848DM99_9PSEU</name>
<dbReference type="EMBL" id="JAAXKZ010000077">
    <property type="protein sequence ID" value="NMH93663.1"/>
    <property type="molecule type" value="Genomic_DNA"/>
</dbReference>
<feature type="transmembrane region" description="Helical" evidence="9">
    <location>
        <begin position="92"/>
        <end position="118"/>
    </location>
</feature>
<evidence type="ECO:0000256" key="3">
    <source>
        <dbReference type="ARBA" id="ARBA00022475"/>
    </source>
</evidence>
<dbReference type="Pfam" id="PF02653">
    <property type="entry name" value="BPD_transp_2"/>
    <property type="match status" value="1"/>
</dbReference>
<keyword evidence="4 9" id="KW-0812">Transmembrane</keyword>
<dbReference type="PANTHER" id="PTHR11795">
    <property type="entry name" value="BRANCHED-CHAIN AMINO ACID TRANSPORT SYSTEM PERMEASE PROTEIN LIVH"/>
    <property type="match status" value="1"/>
</dbReference>
<feature type="transmembrane region" description="Helical" evidence="9">
    <location>
        <begin position="12"/>
        <end position="32"/>
    </location>
</feature>
<sequence length="293" mass="29853">MSPLIQYSIDALNLGCLYALYALGVAMVFGILRLVNFAHSSLIMIGGYALVLTAGLPLALRVVITVVACVAAAVLLELVAFRAVRGANPATLLVTSFAVTIAMSSLAEAVFGALPAAADVHPALRESYSFGTVYVPKLNIATVVVTALLVGGLSLFLTRTTLGLQMRAAAADFTTARLMGVRTDRVISMAFAVSGVLAAAAALFLLAASGSVTPGFGVDAVLFGLIAAVVGGLSSLRGAAIGGLVLGVSGQLLQSFLPVEVKPFRDAILFAAVAALLVLRPQGLVAKAEGVRI</sequence>
<evidence type="ECO:0000256" key="5">
    <source>
        <dbReference type="ARBA" id="ARBA00022970"/>
    </source>
</evidence>
<evidence type="ECO:0000256" key="6">
    <source>
        <dbReference type="ARBA" id="ARBA00022989"/>
    </source>
</evidence>
<evidence type="ECO:0000313" key="10">
    <source>
        <dbReference type="EMBL" id="NMH93663.1"/>
    </source>
</evidence>
<reference evidence="10 11" key="1">
    <citation type="submission" date="2020-04" db="EMBL/GenBank/DDBJ databases">
        <authorList>
            <person name="Klaysubun C."/>
            <person name="Duangmal K."/>
            <person name="Lipun K."/>
        </authorList>
    </citation>
    <scope>NUCLEOTIDE SEQUENCE [LARGE SCALE GENOMIC DNA]</scope>
    <source>
        <strain evidence="10 11">DSM 45300</strain>
    </source>
</reference>
<keyword evidence="3" id="KW-1003">Cell membrane</keyword>
<comment type="similarity">
    <text evidence="8">Belongs to the binding-protein-dependent transport system permease family. LivHM subfamily.</text>
</comment>
<gene>
    <name evidence="10" type="ORF">HF519_19195</name>
</gene>
<feature type="transmembrane region" description="Helical" evidence="9">
    <location>
        <begin position="186"/>
        <end position="208"/>
    </location>
</feature>
<keyword evidence="6 9" id="KW-1133">Transmembrane helix</keyword>
<dbReference type="GO" id="GO:0005886">
    <property type="term" value="C:plasma membrane"/>
    <property type="evidence" value="ECO:0007669"/>
    <property type="project" value="UniProtKB-SubCell"/>
</dbReference>
<dbReference type="InterPro" id="IPR052157">
    <property type="entry name" value="BCAA_transport_permease"/>
</dbReference>
<protein>
    <submittedName>
        <fullName evidence="10">Branched-chain amino acid ABC transporter permease</fullName>
    </submittedName>
</protein>
<evidence type="ECO:0000256" key="1">
    <source>
        <dbReference type="ARBA" id="ARBA00004651"/>
    </source>
</evidence>
<dbReference type="GO" id="GO:0022857">
    <property type="term" value="F:transmembrane transporter activity"/>
    <property type="evidence" value="ECO:0007669"/>
    <property type="project" value="InterPro"/>
</dbReference>
<accession>A0A848DM99</accession>
<dbReference type="Proteomes" id="UP000586918">
    <property type="component" value="Unassembled WGS sequence"/>
</dbReference>
<dbReference type="AlphaFoldDB" id="A0A848DM99"/>
<keyword evidence="7 9" id="KW-0472">Membrane</keyword>
<dbReference type="RefSeq" id="WP_169414360.1">
    <property type="nucleotide sequence ID" value="NZ_JAAXKZ010000077.1"/>
</dbReference>
<dbReference type="PANTHER" id="PTHR11795:SF445">
    <property type="entry name" value="AMINO ACID ABC TRANSPORTER PERMEASE PROTEIN"/>
    <property type="match status" value="1"/>
</dbReference>
<comment type="subcellular location">
    <subcellularLocation>
        <location evidence="1">Cell membrane</location>
        <topology evidence="1">Multi-pass membrane protein</topology>
    </subcellularLocation>
</comment>
<evidence type="ECO:0000256" key="4">
    <source>
        <dbReference type="ARBA" id="ARBA00022692"/>
    </source>
</evidence>
<dbReference type="GO" id="GO:0006865">
    <property type="term" value="P:amino acid transport"/>
    <property type="evidence" value="ECO:0007669"/>
    <property type="project" value="UniProtKB-KW"/>
</dbReference>
<proteinExistence type="inferred from homology"/>
<comment type="caution">
    <text evidence="10">The sequence shown here is derived from an EMBL/GenBank/DDBJ whole genome shotgun (WGS) entry which is preliminary data.</text>
</comment>
<evidence type="ECO:0000256" key="2">
    <source>
        <dbReference type="ARBA" id="ARBA00022448"/>
    </source>
</evidence>
<evidence type="ECO:0000256" key="8">
    <source>
        <dbReference type="ARBA" id="ARBA00037998"/>
    </source>
</evidence>
<feature type="transmembrane region" description="Helical" evidence="9">
    <location>
        <begin position="220"/>
        <end position="246"/>
    </location>
</feature>
<feature type="transmembrane region" description="Helical" evidence="9">
    <location>
        <begin position="62"/>
        <end position="80"/>
    </location>
</feature>
<organism evidence="10 11">
    <name type="scientific">Pseudonocardia bannensis</name>
    <dbReference type="NCBI Taxonomy" id="630973"/>
    <lineage>
        <taxon>Bacteria</taxon>
        <taxon>Bacillati</taxon>
        <taxon>Actinomycetota</taxon>
        <taxon>Actinomycetes</taxon>
        <taxon>Pseudonocardiales</taxon>
        <taxon>Pseudonocardiaceae</taxon>
        <taxon>Pseudonocardia</taxon>
    </lineage>
</organism>
<evidence type="ECO:0000256" key="9">
    <source>
        <dbReference type="SAM" id="Phobius"/>
    </source>
</evidence>
<keyword evidence="11" id="KW-1185">Reference proteome</keyword>
<feature type="transmembrane region" description="Helical" evidence="9">
    <location>
        <begin position="138"/>
        <end position="157"/>
    </location>
</feature>
<evidence type="ECO:0000313" key="11">
    <source>
        <dbReference type="Proteomes" id="UP000586918"/>
    </source>
</evidence>
<evidence type="ECO:0000256" key="7">
    <source>
        <dbReference type="ARBA" id="ARBA00023136"/>
    </source>
</evidence>
<dbReference type="CDD" id="cd06582">
    <property type="entry name" value="TM_PBP1_LivH_like"/>
    <property type="match status" value="1"/>
</dbReference>
<keyword evidence="2" id="KW-0813">Transport</keyword>